<reference evidence="4 5" key="1">
    <citation type="journal article" date="2014" name="Genome Announc.">
        <title>Complete Genome Sequence of Polychlorinated Biphenyl Degrader Comamonas testosteroni TK102 (NBRC 109938).</title>
        <authorList>
            <person name="Fukuda K."/>
            <person name="Hosoyama A."/>
            <person name="Tsuchikane K."/>
            <person name="Ohji S."/>
            <person name="Yamazoe A."/>
            <person name="Fujita N."/>
            <person name="Shintani M."/>
            <person name="Kimbara K."/>
        </authorList>
    </citation>
    <scope>NUCLEOTIDE SEQUENCE [LARGE SCALE GENOMIC DNA]</scope>
    <source>
        <strain evidence="4">TK102</strain>
    </source>
</reference>
<dbReference type="AlphaFoldDB" id="A0A076PLX9"/>
<evidence type="ECO:0000259" key="3">
    <source>
        <dbReference type="Pfam" id="PF01738"/>
    </source>
</evidence>
<dbReference type="Gene3D" id="3.40.50.1820">
    <property type="entry name" value="alpha/beta hydrolase"/>
    <property type="match status" value="1"/>
</dbReference>
<dbReference type="Proteomes" id="UP000028782">
    <property type="component" value="Chromosome"/>
</dbReference>
<dbReference type="RefSeq" id="WP_003057315.1">
    <property type="nucleotide sequence ID" value="NZ_CP006704.1"/>
</dbReference>
<evidence type="ECO:0000313" key="5">
    <source>
        <dbReference type="Proteomes" id="UP000028782"/>
    </source>
</evidence>
<dbReference type="Pfam" id="PF01738">
    <property type="entry name" value="DLH"/>
    <property type="match status" value="1"/>
</dbReference>
<gene>
    <name evidence="4" type="ORF">O987_07690</name>
</gene>
<accession>A0A076PLX9</accession>
<dbReference type="SUPFAM" id="SSF53474">
    <property type="entry name" value="alpha/beta-Hydrolases"/>
    <property type="match status" value="1"/>
</dbReference>
<feature type="domain" description="Dienelactone hydrolase" evidence="3">
    <location>
        <begin position="93"/>
        <end position="282"/>
    </location>
</feature>
<keyword evidence="2" id="KW-0732">Signal</keyword>
<keyword evidence="1 4" id="KW-0378">Hydrolase</keyword>
<dbReference type="HOGENOM" id="CLU_789415_0_0_4"/>
<name>A0A076PLX9_COMTE</name>
<feature type="signal peptide" evidence="2">
    <location>
        <begin position="1"/>
        <end position="26"/>
    </location>
</feature>
<evidence type="ECO:0000256" key="1">
    <source>
        <dbReference type="ARBA" id="ARBA00022801"/>
    </source>
</evidence>
<dbReference type="GO" id="GO:0052689">
    <property type="term" value="F:carboxylic ester hydrolase activity"/>
    <property type="evidence" value="ECO:0007669"/>
    <property type="project" value="UniProtKB-ARBA"/>
</dbReference>
<dbReference type="KEGG" id="ctes:O987_07690"/>
<dbReference type="InterPro" id="IPR002925">
    <property type="entry name" value="Dienelactn_hydro"/>
</dbReference>
<dbReference type="PANTHER" id="PTHR22946:SF9">
    <property type="entry name" value="POLYKETIDE TRANSFERASE AF380"/>
    <property type="match status" value="1"/>
</dbReference>
<evidence type="ECO:0000313" key="4">
    <source>
        <dbReference type="EMBL" id="AIJ45686.1"/>
    </source>
</evidence>
<organism evidence="4 5">
    <name type="scientific">Comamonas testosteroni TK102</name>
    <dbReference type="NCBI Taxonomy" id="1392005"/>
    <lineage>
        <taxon>Bacteria</taxon>
        <taxon>Pseudomonadati</taxon>
        <taxon>Pseudomonadota</taxon>
        <taxon>Betaproteobacteria</taxon>
        <taxon>Burkholderiales</taxon>
        <taxon>Comamonadaceae</taxon>
        <taxon>Comamonas</taxon>
    </lineage>
</organism>
<sequence>MPITTGKWIAPLRAMALGLMSSAASGQYLLDALPPLPKVAPLMAPTELHGDTQGDIRFRSSSPYDLDVLLGQPARAEATMGMGKLFLPKGASEKKQVPAMVVLPGGAGAIPGRESEMAQMLADNGIAALLVDNFKPRGISEDMPYALKIMGTSEFDAVADAYAALKALNKHPAIDGWRIGVMGFSKGGIAARMSLDARIRDKLAPFIQPFALHVDFYGPCYALLQSRKTTGSPLLSFRAGEDASNDLVACAQQEKILREAGSEVSTVVYARAGHDWESDKPREMTNRPYLAGCTIEFNDKDFPVFNGQPLIPAGAQTDRQTRYRIRVQSGKALGDCVKVGYIAGRDETARSLAGKQLLQFLKVKFEQ</sequence>
<dbReference type="InterPro" id="IPR029058">
    <property type="entry name" value="AB_hydrolase_fold"/>
</dbReference>
<dbReference type="PANTHER" id="PTHR22946">
    <property type="entry name" value="DIENELACTONE HYDROLASE DOMAIN-CONTAINING PROTEIN-RELATED"/>
    <property type="match status" value="1"/>
</dbReference>
<proteinExistence type="predicted"/>
<dbReference type="EMBL" id="CP006704">
    <property type="protein sequence ID" value="AIJ45686.1"/>
    <property type="molecule type" value="Genomic_DNA"/>
</dbReference>
<feature type="chain" id="PRO_5001716261" evidence="2">
    <location>
        <begin position="27"/>
        <end position="367"/>
    </location>
</feature>
<dbReference type="InterPro" id="IPR050261">
    <property type="entry name" value="FrsA_esterase"/>
</dbReference>
<evidence type="ECO:0000256" key="2">
    <source>
        <dbReference type="SAM" id="SignalP"/>
    </source>
</evidence>
<protein>
    <submittedName>
        <fullName evidence="4">Dienelactone hydrolase</fullName>
    </submittedName>
</protein>